<reference evidence="4" key="1">
    <citation type="submission" date="2023-06" db="EMBL/GenBank/DDBJ databases">
        <title>Phylogenetic Diversity of Rhizobium strains.</title>
        <authorList>
            <person name="Moura F.T."/>
            <person name="Helene L.C.F."/>
            <person name="Hungria M."/>
        </authorList>
    </citation>
    <scope>NUCLEOTIDE SEQUENCE</scope>
    <source>
        <strain evidence="4">CCGE524</strain>
    </source>
</reference>
<dbReference type="Gene3D" id="1.10.10.10">
    <property type="entry name" value="Winged helix-like DNA-binding domain superfamily/Winged helix DNA-binding domain"/>
    <property type="match status" value="1"/>
</dbReference>
<dbReference type="RefSeq" id="WP_285881130.1">
    <property type="nucleotide sequence ID" value="NZ_JARFYN010000025.1"/>
</dbReference>
<organism evidence="4 5">
    <name type="scientific">Rhizobium calliandrae</name>
    <dbReference type="NCBI Taxonomy" id="1312182"/>
    <lineage>
        <taxon>Bacteria</taxon>
        <taxon>Pseudomonadati</taxon>
        <taxon>Pseudomonadota</taxon>
        <taxon>Alphaproteobacteria</taxon>
        <taxon>Hyphomicrobiales</taxon>
        <taxon>Rhizobiaceae</taxon>
        <taxon>Rhizobium/Agrobacterium group</taxon>
        <taxon>Rhizobium</taxon>
    </lineage>
</organism>
<dbReference type="SUPFAM" id="SSF46894">
    <property type="entry name" value="C-terminal effector domain of the bipartite response regulators"/>
    <property type="match status" value="1"/>
</dbReference>
<proteinExistence type="predicted"/>
<dbReference type="InterPro" id="IPR001867">
    <property type="entry name" value="OmpR/PhoB-type_DNA-bd"/>
</dbReference>
<dbReference type="EMBL" id="JARFYN010000025">
    <property type="protein sequence ID" value="MDL2407771.1"/>
    <property type="molecule type" value="Genomic_DNA"/>
</dbReference>
<name>A0ABT7KH76_9HYPH</name>
<dbReference type="InterPro" id="IPR058852">
    <property type="entry name" value="HTH_77"/>
</dbReference>
<gene>
    <name evidence="4" type="ORF">PY650_19325</name>
</gene>
<dbReference type="PANTHER" id="PTHR47691">
    <property type="entry name" value="REGULATOR-RELATED"/>
    <property type="match status" value="1"/>
</dbReference>
<dbReference type="InterPro" id="IPR003593">
    <property type="entry name" value="AAA+_ATPase"/>
</dbReference>
<dbReference type="SMART" id="SM00862">
    <property type="entry name" value="Trans_reg_C"/>
    <property type="match status" value="1"/>
</dbReference>
<dbReference type="InterPro" id="IPR049945">
    <property type="entry name" value="AAA_22"/>
</dbReference>
<sequence>MALHDQEPAITTYVFGPYRFIPQRQLLLREGVPVRIGGRAFDILTLLVRRAGSIVSKNELLTFCWPRTYVEESNLKVNMAALRRILDDGSEENYIATVTGRGYRFVADLAIERQEPATPKQVVTQAAPILKRPNAIGRTYEMEHLVQMLPAARCLTIVGPGGVGKTTIALCVAHYAVTKYQHVFFVDLSTVGDVQYAMAAVAAGVGARQRSEDTLSEIVSVLEGRHTLLVLDNCEHLFPTVPAIIARLLEALPTLTVLATSREQLQISCEQQYRLPNLIAPPAGRGTTAAEALEFSAVQLFVDRANERSNYVLSDEDAPLVSAICRRLDGIPLAIQLVASKTFAYGLSSLLTMLEQKFLLLSNGERTAPLRQQTLLATMDWSYRLLSEEEASLLRLLSVFAGPFRLQDAVAMAEAIEFDTTQTVDGLERLASKSLVSVDYQNGSPVYRLLEATRAFASERLKDAGERDGGLLRHAWQMLSLFEKAANEQDSRDKSDWMAEYAHRVDDARNAMAWAFTPEGDQMLGVRLTAALIPLWYELSSLNEMQSRVERALLSTRDLGDCPMELTMKLIAARASGMTFAHYLPLDTEAAWKECYRLGVASGNAKYQIFGLWGLCSYLIYTGRPREGLQQLQKFIALAEAQSDRLAVDEAQRNMATAEIYIGDISSALSRIERLTAKSTRSGDPVRFARFQAERGVSVRCTLSLALWVSGDVCRAMEVARAAVERAEIAGHVVSHTNALAVFAVPLSFWSGDYDSAQGFLAAIEANSKREDIGVWREWCRFFKSAILAKRGEPGAVAELAMRLKEMIAARHVLRAPMHYSMVAEAQLEAGCLADARATIDEALRLAIEQDANWALPEILRIAALLDFRTGASANGTQLLLRSIREASCIGALTLELRSALTLALIFEADGRHREAFQILDPTCAKFDTRQPHAELTRARALLDTLASAPECGAVAV</sequence>
<accession>A0ABT7KH76</accession>
<evidence type="ECO:0000313" key="5">
    <source>
        <dbReference type="Proteomes" id="UP001172630"/>
    </source>
</evidence>
<keyword evidence="1 2" id="KW-0238">DNA-binding</keyword>
<dbReference type="InterPro" id="IPR027417">
    <property type="entry name" value="P-loop_NTPase"/>
</dbReference>
<feature type="DNA-binding region" description="OmpR/PhoB-type" evidence="2">
    <location>
        <begin position="10"/>
        <end position="107"/>
    </location>
</feature>
<dbReference type="InterPro" id="IPR036388">
    <property type="entry name" value="WH-like_DNA-bd_sf"/>
</dbReference>
<dbReference type="CDD" id="cd00383">
    <property type="entry name" value="trans_reg_C"/>
    <property type="match status" value="1"/>
</dbReference>
<dbReference type="InterPro" id="IPR016032">
    <property type="entry name" value="Sig_transdc_resp-reg_C-effctor"/>
</dbReference>
<dbReference type="SMART" id="SM00382">
    <property type="entry name" value="AAA"/>
    <property type="match status" value="1"/>
</dbReference>
<protein>
    <submittedName>
        <fullName evidence="4">Winged helix-turn-helix domain-containing protein</fullName>
    </submittedName>
</protein>
<evidence type="ECO:0000256" key="1">
    <source>
        <dbReference type="ARBA" id="ARBA00023125"/>
    </source>
</evidence>
<dbReference type="PROSITE" id="PS51755">
    <property type="entry name" value="OMPR_PHOB"/>
    <property type="match status" value="1"/>
</dbReference>
<dbReference type="PANTHER" id="PTHR47691:SF3">
    <property type="entry name" value="HTH-TYPE TRANSCRIPTIONAL REGULATOR RV0890C-RELATED"/>
    <property type="match status" value="1"/>
</dbReference>
<dbReference type="Proteomes" id="UP001172630">
    <property type="component" value="Unassembled WGS sequence"/>
</dbReference>
<feature type="domain" description="OmpR/PhoB-type" evidence="3">
    <location>
        <begin position="10"/>
        <end position="107"/>
    </location>
</feature>
<dbReference type="SUPFAM" id="SSF52540">
    <property type="entry name" value="P-loop containing nucleoside triphosphate hydrolases"/>
    <property type="match status" value="1"/>
</dbReference>
<evidence type="ECO:0000313" key="4">
    <source>
        <dbReference type="EMBL" id="MDL2407771.1"/>
    </source>
</evidence>
<keyword evidence="5" id="KW-1185">Reference proteome</keyword>
<comment type="caution">
    <text evidence="4">The sequence shown here is derived from an EMBL/GenBank/DDBJ whole genome shotgun (WGS) entry which is preliminary data.</text>
</comment>
<evidence type="ECO:0000256" key="2">
    <source>
        <dbReference type="PROSITE-ProRule" id="PRU01091"/>
    </source>
</evidence>
<dbReference type="Pfam" id="PF13401">
    <property type="entry name" value="AAA_22"/>
    <property type="match status" value="1"/>
</dbReference>
<evidence type="ECO:0000259" key="3">
    <source>
        <dbReference type="PROSITE" id="PS51755"/>
    </source>
</evidence>
<dbReference type="Pfam" id="PF25872">
    <property type="entry name" value="HTH_77"/>
    <property type="match status" value="1"/>
</dbReference>
<dbReference type="PRINTS" id="PR00364">
    <property type="entry name" value="DISEASERSIST"/>
</dbReference>
<dbReference type="Pfam" id="PF00486">
    <property type="entry name" value="Trans_reg_C"/>
    <property type="match status" value="1"/>
</dbReference>
<dbReference type="Gene3D" id="3.40.50.300">
    <property type="entry name" value="P-loop containing nucleotide triphosphate hydrolases"/>
    <property type="match status" value="1"/>
</dbReference>